<accession>A0ABX2IPQ9</accession>
<dbReference type="Proteomes" id="UP000777935">
    <property type="component" value="Unassembled WGS sequence"/>
</dbReference>
<keyword evidence="5" id="KW-1185">Reference proteome</keyword>
<reference evidence="4 5" key="1">
    <citation type="submission" date="2020-06" db="EMBL/GenBank/DDBJ databases">
        <title>Sulfitobacter algicola sp. nov., isolated from green algae.</title>
        <authorList>
            <person name="Wang C."/>
        </authorList>
    </citation>
    <scope>NUCLEOTIDE SEQUENCE [LARGE SCALE GENOMIC DNA]</scope>
    <source>
        <strain evidence="4 5">1151</strain>
    </source>
</reference>
<feature type="domain" description="NADAR" evidence="3">
    <location>
        <begin position="11"/>
        <end position="150"/>
    </location>
</feature>
<evidence type="ECO:0000256" key="2">
    <source>
        <dbReference type="ARBA" id="ARBA00000751"/>
    </source>
</evidence>
<sequence length="152" mass="17589">MPDYPESSTIYFYAQTDPYAEFSNFAPYGVAMDDIWWPTVEHYFQAQKFHDVDYREQIRRCSKPKDAKALGMTRKLALREDWEQVKDQIMLDAVRVKFQTHPAPRDLLLSTGTAEIVENAPMDAYWGCGLDGSGLNKLGYILMAVRNKLRIE</sequence>
<gene>
    <name evidence="4" type="ORF">HRQ87_08675</name>
</gene>
<dbReference type="InterPro" id="IPR012816">
    <property type="entry name" value="NADAR"/>
</dbReference>
<dbReference type="CDD" id="cd15457">
    <property type="entry name" value="NADAR"/>
    <property type="match status" value="1"/>
</dbReference>
<protein>
    <submittedName>
        <fullName evidence="4">NADAR family protein</fullName>
    </submittedName>
</protein>
<evidence type="ECO:0000313" key="5">
    <source>
        <dbReference type="Proteomes" id="UP000777935"/>
    </source>
</evidence>
<dbReference type="RefSeq" id="WP_174137358.1">
    <property type="nucleotide sequence ID" value="NZ_JABUFE010000004.1"/>
</dbReference>
<dbReference type="InterPro" id="IPR037238">
    <property type="entry name" value="YbiA-like_sf"/>
</dbReference>
<dbReference type="EMBL" id="JABUFE010000004">
    <property type="protein sequence ID" value="NSX54872.1"/>
    <property type="molecule type" value="Genomic_DNA"/>
</dbReference>
<evidence type="ECO:0000256" key="1">
    <source>
        <dbReference type="ARBA" id="ARBA00000022"/>
    </source>
</evidence>
<comment type="catalytic activity">
    <reaction evidence="1">
        <text>5-amino-6-(5-phospho-D-ribosylamino)uracil + H2O = 5,6-diaminouracil + D-ribose 5-phosphate</text>
        <dbReference type="Rhea" id="RHEA:55020"/>
        <dbReference type="ChEBI" id="CHEBI:15377"/>
        <dbReference type="ChEBI" id="CHEBI:46252"/>
        <dbReference type="ChEBI" id="CHEBI:58453"/>
        <dbReference type="ChEBI" id="CHEBI:78346"/>
    </reaction>
</comment>
<evidence type="ECO:0000259" key="3">
    <source>
        <dbReference type="Pfam" id="PF08719"/>
    </source>
</evidence>
<dbReference type="Gene3D" id="1.10.357.40">
    <property type="entry name" value="YbiA-like"/>
    <property type="match status" value="1"/>
</dbReference>
<dbReference type="SUPFAM" id="SSF143990">
    <property type="entry name" value="YbiA-like"/>
    <property type="match status" value="1"/>
</dbReference>
<comment type="caution">
    <text evidence="4">The sequence shown here is derived from an EMBL/GenBank/DDBJ whole genome shotgun (WGS) entry which is preliminary data.</text>
</comment>
<name>A0ABX2IPQ9_9RHOB</name>
<organism evidence="4 5">
    <name type="scientific">Parasulfitobacter algicola</name>
    <dbReference type="NCBI Taxonomy" id="2614809"/>
    <lineage>
        <taxon>Bacteria</taxon>
        <taxon>Pseudomonadati</taxon>
        <taxon>Pseudomonadota</taxon>
        <taxon>Alphaproteobacteria</taxon>
        <taxon>Rhodobacterales</taxon>
        <taxon>Roseobacteraceae</taxon>
        <taxon>Parasulfitobacter</taxon>
    </lineage>
</organism>
<proteinExistence type="predicted"/>
<comment type="catalytic activity">
    <reaction evidence="2">
        <text>2,5-diamino-6-hydroxy-4-(5-phosphoribosylamino)-pyrimidine + H2O = 2,5,6-triamino-4-hydroxypyrimidine + D-ribose 5-phosphate</text>
        <dbReference type="Rhea" id="RHEA:23436"/>
        <dbReference type="ChEBI" id="CHEBI:15377"/>
        <dbReference type="ChEBI" id="CHEBI:58614"/>
        <dbReference type="ChEBI" id="CHEBI:78346"/>
        <dbReference type="ChEBI" id="CHEBI:137796"/>
    </reaction>
</comment>
<dbReference type="NCBIfam" id="TIGR02464">
    <property type="entry name" value="ribofla_fusion"/>
    <property type="match status" value="1"/>
</dbReference>
<evidence type="ECO:0000313" key="4">
    <source>
        <dbReference type="EMBL" id="NSX54872.1"/>
    </source>
</evidence>
<dbReference type="Pfam" id="PF08719">
    <property type="entry name" value="NADAR"/>
    <property type="match status" value="1"/>
</dbReference>